<dbReference type="EC" id="2.3.1.179" evidence="3 11"/>
<dbReference type="InterPro" id="IPR020841">
    <property type="entry name" value="PKS_Beta-ketoAc_synthase_dom"/>
</dbReference>
<evidence type="ECO:0000256" key="13">
    <source>
        <dbReference type="RuleBase" id="RU003694"/>
    </source>
</evidence>
<evidence type="ECO:0000256" key="8">
    <source>
        <dbReference type="ARBA" id="ARBA00023098"/>
    </source>
</evidence>
<feature type="active site" description="For beta-ketoacyl synthase activity" evidence="12">
    <location>
        <position position="161"/>
    </location>
</feature>
<evidence type="ECO:0000256" key="7">
    <source>
        <dbReference type="ARBA" id="ARBA00022832"/>
    </source>
</evidence>
<dbReference type="PANTHER" id="PTHR11712">
    <property type="entry name" value="POLYKETIDE SYNTHASE-RELATED"/>
    <property type="match status" value="1"/>
</dbReference>
<dbReference type="AlphaFoldDB" id="A0A0X1KNW3"/>
<evidence type="ECO:0000256" key="2">
    <source>
        <dbReference type="ARBA" id="ARBA00008467"/>
    </source>
</evidence>
<dbReference type="InterPro" id="IPR000794">
    <property type="entry name" value="Beta-ketoacyl_synthase"/>
</dbReference>
<keyword evidence="10 11" id="KW-0012">Acyltransferase</keyword>
<dbReference type="PANTHER" id="PTHR11712:SF336">
    <property type="entry name" value="3-OXOACYL-[ACYL-CARRIER-PROTEIN] SYNTHASE, MITOCHONDRIAL"/>
    <property type="match status" value="1"/>
</dbReference>
<gene>
    <name evidence="15" type="ORF">AJ81_00640</name>
</gene>
<dbReference type="FunFam" id="3.40.47.10:FF:000081">
    <property type="entry name" value="3-oxoacyl-[acyl-carrier-protein] synthase 2"/>
    <property type="match status" value="1"/>
</dbReference>
<dbReference type="NCBIfam" id="TIGR03150">
    <property type="entry name" value="fabF"/>
    <property type="match status" value="1"/>
</dbReference>
<evidence type="ECO:0000256" key="11">
    <source>
        <dbReference type="PIRNR" id="PIRNR000447"/>
    </source>
</evidence>
<protein>
    <recommendedName>
        <fullName evidence="4 11">3-oxoacyl-[acyl-carrier-protein] synthase 2</fullName>
        <ecNumber evidence="3 11">2.3.1.179</ecNumber>
    </recommendedName>
</protein>
<dbReference type="RefSeq" id="WP_031503118.1">
    <property type="nucleotide sequence ID" value="NC_022795.1"/>
</dbReference>
<dbReference type="EMBL" id="CP007141">
    <property type="protein sequence ID" value="AJC72942.1"/>
    <property type="molecule type" value="Genomic_DNA"/>
</dbReference>
<evidence type="ECO:0000256" key="9">
    <source>
        <dbReference type="ARBA" id="ARBA00023160"/>
    </source>
</evidence>
<sequence length="408" mass="43683">MRRVVVTGMGIVSPIGIGKEEVLMNLERSTVAIDYISSFDASNLPVRIAAEVKNFDVEKYIDRKLARRTDRFVHFALAAFKEALDQAKIDLSSFSERTAVLVGSGMGGFITLDTENNKFLAQGASKVSPFLIPMLLINMASGIISIEHGLKGVNFAPVSACASSGHAIALGTLLIRHNYADVAIVGGAEATIAPLPIAGFASMRALSTRNDEPKRASRPFDVQRDGFVMGEGGAILILEAEEIALKRNAEIIAEIKGFGMNDDAYHMSAPDPEGAGAEKAMRLALEDANLSPQDIQYVSCHATSTPAGDEAEAKAIERIFGKEIYVNSSKALMGHLLGAAAAAESVVAILQMQKGFLHAMPNLDEKDPQVNVNVVGKEPVRIEIENFVKNSFGFGGHNVSIVIGRYEP</sequence>
<evidence type="ECO:0000256" key="5">
    <source>
        <dbReference type="ARBA" id="ARBA00022516"/>
    </source>
</evidence>
<organism evidence="15 16">
    <name type="scientific">Pseudothermotoga hypogea DSM 11164 = NBRC 106472</name>
    <dbReference type="NCBI Taxonomy" id="1123384"/>
    <lineage>
        <taxon>Bacteria</taxon>
        <taxon>Thermotogati</taxon>
        <taxon>Thermotogota</taxon>
        <taxon>Thermotogae</taxon>
        <taxon>Thermotogales</taxon>
        <taxon>Thermotogaceae</taxon>
        <taxon>Pseudothermotoga</taxon>
    </lineage>
</organism>
<dbReference type="PROSITE" id="PS52004">
    <property type="entry name" value="KS3_2"/>
    <property type="match status" value="1"/>
</dbReference>
<comment type="catalytic activity">
    <reaction evidence="11">
        <text>a fatty acyl-[ACP] + malonyl-[ACP] + H(+) = a 3-oxoacyl-[ACP] + holo-[ACP] + CO2</text>
        <dbReference type="Rhea" id="RHEA:22836"/>
        <dbReference type="Rhea" id="RHEA-COMP:9623"/>
        <dbReference type="Rhea" id="RHEA-COMP:9685"/>
        <dbReference type="Rhea" id="RHEA-COMP:9916"/>
        <dbReference type="Rhea" id="RHEA-COMP:14125"/>
        <dbReference type="ChEBI" id="CHEBI:15378"/>
        <dbReference type="ChEBI" id="CHEBI:16526"/>
        <dbReference type="ChEBI" id="CHEBI:64479"/>
        <dbReference type="ChEBI" id="CHEBI:78449"/>
        <dbReference type="ChEBI" id="CHEBI:78776"/>
        <dbReference type="ChEBI" id="CHEBI:138651"/>
    </reaction>
</comment>
<keyword evidence="9 11" id="KW-0275">Fatty acid biosynthesis</keyword>
<dbReference type="Pfam" id="PF00109">
    <property type="entry name" value="ketoacyl-synt"/>
    <property type="match status" value="1"/>
</dbReference>
<dbReference type="Pfam" id="PF02801">
    <property type="entry name" value="Ketoacyl-synt_C"/>
    <property type="match status" value="1"/>
</dbReference>
<comment type="function">
    <text evidence="11">Involved in the type II fatty acid elongation cycle. Catalyzes the elongation of a wide range of acyl-ACP by the addition of two carbons from malonyl-ACP to an acyl acceptor. Can efficiently catalyze the conversion of palmitoleoyl-ACP (cis-hexadec-9-enoyl-ACP) to cis-vaccenoyl-ACP (cis-octadec-11-enoyl-ACP), an essential step in the thermal regulation of fatty acid composition.</text>
</comment>
<feature type="domain" description="Ketosynthase family 3 (KS3)" evidence="14">
    <location>
        <begin position="1"/>
        <end position="405"/>
    </location>
</feature>
<dbReference type="InterPro" id="IPR017568">
    <property type="entry name" value="3-oxoacyl-ACP_synth-2"/>
</dbReference>
<dbReference type="STRING" id="1123384.AJ81_00640"/>
<evidence type="ECO:0000256" key="1">
    <source>
        <dbReference type="ARBA" id="ARBA00005194"/>
    </source>
</evidence>
<evidence type="ECO:0000256" key="10">
    <source>
        <dbReference type="ARBA" id="ARBA00023315"/>
    </source>
</evidence>
<evidence type="ECO:0000313" key="15">
    <source>
        <dbReference type="EMBL" id="AJC72942.1"/>
    </source>
</evidence>
<comment type="similarity">
    <text evidence="2 11 13">Belongs to the thiolase-like superfamily. Beta-ketoacyl-ACP synthases family.</text>
</comment>
<dbReference type="UniPathway" id="UPA00094"/>
<dbReference type="InterPro" id="IPR014030">
    <property type="entry name" value="Ketoacyl_synth_N"/>
</dbReference>
<dbReference type="GO" id="GO:0005829">
    <property type="term" value="C:cytosol"/>
    <property type="evidence" value="ECO:0007669"/>
    <property type="project" value="TreeGrafter"/>
</dbReference>
<name>A0A0X1KNW3_9THEM</name>
<dbReference type="InterPro" id="IPR018201">
    <property type="entry name" value="Ketoacyl_synth_AS"/>
</dbReference>
<evidence type="ECO:0000256" key="4">
    <source>
        <dbReference type="ARBA" id="ARBA00014657"/>
    </source>
</evidence>
<dbReference type="CDD" id="cd00834">
    <property type="entry name" value="KAS_I_II"/>
    <property type="match status" value="1"/>
</dbReference>
<dbReference type="GO" id="GO:0004315">
    <property type="term" value="F:3-oxoacyl-[acyl-carrier-protein] synthase activity"/>
    <property type="evidence" value="ECO:0007669"/>
    <property type="project" value="UniProtKB-UniRule"/>
</dbReference>
<dbReference type="SMART" id="SM00825">
    <property type="entry name" value="PKS_KS"/>
    <property type="match status" value="1"/>
</dbReference>
<keyword evidence="6 11" id="KW-0808">Transferase</keyword>
<dbReference type="SUPFAM" id="SSF53901">
    <property type="entry name" value="Thiolase-like"/>
    <property type="match status" value="2"/>
</dbReference>
<keyword evidence="8" id="KW-0443">Lipid metabolism</keyword>
<dbReference type="InterPro" id="IPR016039">
    <property type="entry name" value="Thiolase-like"/>
</dbReference>
<reference evidence="15 16" key="1">
    <citation type="submission" date="2014-01" db="EMBL/GenBank/DDBJ databases">
        <title>Genome sequencing of Thermotog hypogea.</title>
        <authorList>
            <person name="Zhang X."/>
            <person name="Alvare G."/>
            <person name="Fristensky B."/>
            <person name="Chen L."/>
            <person name="Suen T."/>
            <person name="Chen Q."/>
            <person name="Ma K."/>
        </authorList>
    </citation>
    <scope>NUCLEOTIDE SEQUENCE [LARGE SCALE GENOMIC DNA]</scope>
    <source>
        <strain evidence="15 16">DSM 11164</strain>
    </source>
</reference>
<keyword evidence="5 11" id="KW-0444">Lipid biosynthesis</keyword>
<dbReference type="PROSITE" id="PS00606">
    <property type="entry name" value="KS3_1"/>
    <property type="match status" value="1"/>
</dbReference>
<evidence type="ECO:0000259" key="14">
    <source>
        <dbReference type="PROSITE" id="PS52004"/>
    </source>
</evidence>
<dbReference type="PIRSF" id="PIRSF000447">
    <property type="entry name" value="KAS_II"/>
    <property type="match status" value="1"/>
</dbReference>
<dbReference type="PATRIC" id="fig|1123384.7.peg.122"/>
<accession>A0A0X1KNW3</accession>
<evidence type="ECO:0000313" key="16">
    <source>
        <dbReference type="Proteomes" id="UP000077469"/>
    </source>
</evidence>
<keyword evidence="16" id="KW-1185">Reference proteome</keyword>
<dbReference type="GO" id="GO:0006633">
    <property type="term" value="P:fatty acid biosynthetic process"/>
    <property type="evidence" value="ECO:0007669"/>
    <property type="project" value="UniProtKB-UniRule"/>
</dbReference>
<comment type="catalytic activity">
    <reaction evidence="11">
        <text>(9Z)-hexadecenoyl-[ACP] + malonyl-[ACP] + H(+) = 3-oxo-(11Z)-octadecenoyl-[ACP] + holo-[ACP] + CO2</text>
        <dbReference type="Rhea" id="RHEA:55040"/>
        <dbReference type="Rhea" id="RHEA-COMP:9623"/>
        <dbReference type="Rhea" id="RHEA-COMP:9685"/>
        <dbReference type="Rhea" id="RHEA-COMP:10800"/>
        <dbReference type="Rhea" id="RHEA-COMP:14074"/>
        <dbReference type="ChEBI" id="CHEBI:15378"/>
        <dbReference type="ChEBI" id="CHEBI:16526"/>
        <dbReference type="ChEBI" id="CHEBI:64479"/>
        <dbReference type="ChEBI" id="CHEBI:78449"/>
        <dbReference type="ChEBI" id="CHEBI:83989"/>
        <dbReference type="ChEBI" id="CHEBI:138538"/>
        <dbReference type="EC" id="2.3.1.179"/>
    </reaction>
</comment>
<dbReference type="Proteomes" id="UP000077469">
    <property type="component" value="Chromosome"/>
</dbReference>
<dbReference type="NCBIfam" id="NF005589">
    <property type="entry name" value="PRK07314.1"/>
    <property type="match status" value="1"/>
</dbReference>
<dbReference type="PaxDb" id="1123384-AJ81_00640"/>
<proteinExistence type="inferred from homology"/>
<dbReference type="KEGG" id="phy:AJ81_00640"/>
<dbReference type="OrthoDB" id="9808669at2"/>
<evidence type="ECO:0000256" key="6">
    <source>
        <dbReference type="ARBA" id="ARBA00022679"/>
    </source>
</evidence>
<evidence type="ECO:0000256" key="12">
    <source>
        <dbReference type="PIRSR" id="PIRSR000447-1"/>
    </source>
</evidence>
<comment type="pathway">
    <text evidence="1 11">Lipid metabolism; fatty acid biosynthesis.</text>
</comment>
<evidence type="ECO:0000256" key="3">
    <source>
        <dbReference type="ARBA" id="ARBA00012356"/>
    </source>
</evidence>
<dbReference type="Gene3D" id="3.40.47.10">
    <property type="match status" value="1"/>
</dbReference>
<keyword evidence="7" id="KW-0276">Fatty acid metabolism</keyword>
<dbReference type="InterPro" id="IPR014031">
    <property type="entry name" value="Ketoacyl_synth_C"/>
</dbReference>